<evidence type="ECO:0000256" key="1">
    <source>
        <dbReference type="SAM" id="MobiDB-lite"/>
    </source>
</evidence>
<dbReference type="OrthoDB" id="5718608at2"/>
<dbReference type="EMBL" id="CP011371">
    <property type="protein sequence ID" value="AKJ27292.1"/>
    <property type="molecule type" value="Genomic_DNA"/>
</dbReference>
<feature type="compositionally biased region" description="Polar residues" evidence="1">
    <location>
        <begin position="18"/>
        <end position="34"/>
    </location>
</feature>
<evidence type="ECO:0000313" key="3">
    <source>
        <dbReference type="Proteomes" id="UP000035352"/>
    </source>
</evidence>
<dbReference type="KEGG" id="pbh:AAW51_0601"/>
<accession>A0A0G3BDC9</accession>
<protein>
    <submittedName>
        <fullName evidence="2">Uncharacterized protein</fullName>
    </submittedName>
</protein>
<proteinExistence type="predicted"/>
<dbReference type="RefSeq" id="WP_157359591.1">
    <property type="nucleotide sequence ID" value="NZ_CP011371.1"/>
</dbReference>
<keyword evidence="3" id="KW-1185">Reference proteome</keyword>
<gene>
    <name evidence="2" type="ORF">AAW51_0601</name>
</gene>
<organism evidence="2 3">
    <name type="scientific">Caldimonas brevitalea</name>
    <dbReference type="NCBI Taxonomy" id="413882"/>
    <lineage>
        <taxon>Bacteria</taxon>
        <taxon>Pseudomonadati</taxon>
        <taxon>Pseudomonadota</taxon>
        <taxon>Betaproteobacteria</taxon>
        <taxon>Burkholderiales</taxon>
        <taxon>Sphaerotilaceae</taxon>
        <taxon>Caldimonas</taxon>
    </lineage>
</organism>
<reference evidence="2 3" key="1">
    <citation type="submission" date="2015-05" db="EMBL/GenBank/DDBJ databases">
        <authorList>
            <person name="Tang B."/>
            <person name="Yu Y."/>
        </authorList>
    </citation>
    <scope>NUCLEOTIDE SEQUENCE [LARGE SCALE GENOMIC DNA]</scope>
    <source>
        <strain evidence="2 3">DSM 7029</strain>
    </source>
</reference>
<name>A0A0G3BDC9_9BURK</name>
<sequence length="391" mass="40957">MSDMVAEGFAKAGKPGSGATQQHASVPGPSNQAPQGGAEPGSQTPQHNRSGELPQHLAQSQIVAGNSHIGGVLNSTNAVDVGMKGAVFSDKFQDSKSVRAFLDTHLAGSVSGQLNAPASSWSTKSFQALFMAAWAHHPTEKGSYMIDLSGLPPGQLDQIKKAHEEHCTSRPSSHLSGKGRSASKDFEFLKGYKELLVQMEHIDGKPYLFLKTEGHTTGLSGIVGHTKSYLHKVKTGEGKTASPYLNAMATAAPGLVEPRAAENYGKDYGKLLKSLDLKGKSVTARTVTEALFTATGYQPAGAAGAGGFAKNATNEQLGAALKQYCDAVQGGGADGSNLRGPGNMVTDAAIGDLRKVAQSLIDDGATQHSRVHREIIVSPSSLDQSMNRLER</sequence>
<dbReference type="AlphaFoldDB" id="A0A0G3BDC9"/>
<feature type="region of interest" description="Disordered" evidence="1">
    <location>
        <begin position="1"/>
        <end position="54"/>
    </location>
</feature>
<evidence type="ECO:0000313" key="2">
    <source>
        <dbReference type="EMBL" id="AKJ27292.1"/>
    </source>
</evidence>
<dbReference type="Proteomes" id="UP000035352">
    <property type="component" value="Chromosome"/>
</dbReference>